<dbReference type="SUPFAM" id="SSF52317">
    <property type="entry name" value="Class I glutamine amidotransferase-like"/>
    <property type="match status" value="1"/>
</dbReference>
<dbReference type="GO" id="GO:0004640">
    <property type="term" value="F:phosphoribosylanthranilate isomerase activity"/>
    <property type="evidence" value="ECO:0007669"/>
    <property type="project" value="UniProtKB-EC"/>
</dbReference>
<keyword evidence="16" id="KW-0456">Lyase</keyword>
<dbReference type="EC" id="4.1.1.48" evidence="8"/>
<evidence type="ECO:0000256" key="1">
    <source>
        <dbReference type="ARBA" id="ARBA00001164"/>
    </source>
</evidence>
<feature type="domain" description="N-(5'phosphoribosyl) anthranilate isomerase (PRAI)" evidence="21">
    <location>
        <begin position="649"/>
        <end position="837"/>
    </location>
</feature>
<evidence type="ECO:0000259" key="19">
    <source>
        <dbReference type="Pfam" id="PF00117"/>
    </source>
</evidence>
<evidence type="ECO:0000256" key="7">
    <source>
        <dbReference type="ARBA" id="ARBA00012266"/>
    </source>
</evidence>
<dbReference type="InterPro" id="IPR001468">
    <property type="entry name" value="Indole-3-GlycerolPSynthase_CS"/>
</dbReference>
<dbReference type="PANTHER" id="PTHR43418">
    <property type="entry name" value="MULTIFUNCTIONAL TRYPTOPHAN BIOSYNTHESIS PROTEIN-RELATED"/>
    <property type="match status" value="1"/>
</dbReference>
<evidence type="ECO:0000313" key="23">
    <source>
        <dbReference type="Proteomes" id="UP000245771"/>
    </source>
</evidence>
<evidence type="ECO:0000259" key="21">
    <source>
        <dbReference type="Pfam" id="PF00697"/>
    </source>
</evidence>
<evidence type="ECO:0000256" key="11">
    <source>
        <dbReference type="ARBA" id="ARBA00022605"/>
    </source>
</evidence>
<comment type="catalytic activity">
    <reaction evidence="1">
        <text>N-(5-phospho-beta-D-ribosyl)anthranilate = 1-(2-carboxyphenylamino)-1-deoxy-D-ribulose 5-phosphate</text>
        <dbReference type="Rhea" id="RHEA:21540"/>
        <dbReference type="ChEBI" id="CHEBI:18277"/>
        <dbReference type="ChEBI" id="CHEBI:58613"/>
        <dbReference type="EC" id="5.3.1.24"/>
    </reaction>
</comment>
<dbReference type="HAMAP" id="MF_00135">
    <property type="entry name" value="PRAI"/>
    <property type="match status" value="1"/>
</dbReference>
<comment type="function">
    <text evidence="3">Trifunctional enzyme bearing the Gln amidotransferase (GATase) domain of anthranilate synthase, indole-glycerolphosphate synthase, and phosphoribosylanthranilate isomerase activities.</text>
</comment>
<evidence type="ECO:0000256" key="14">
    <source>
        <dbReference type="ARBA" id="ARBA00023141"/>
    </source>
</evidence>
<organism evidence="22 23">
    <name type="scientific">Meira miltonrushii</name>
    <dbReference type="NCBI Taxonomy" id="1280837"/>
    <lineage>
        <taxon>Eukaryota</taxon>
        <taxon>Fungi</taxon>
        <taxon>Dikarya</taxon>
        <taxon>Basidiomycota</taxon>
        <taxon>Ustilaginomycotina</taxon>
        <taxon>Exobasidiomycetes</taxon>
        <taxon>Exobasidiales</taxon>
        <taxon>Brachybasidiaceae</taxon>
        <taxon>Meira</taxon>
    </lineage>
</organism>
<dbReference type="Proteomes" id="UP000245771">
    <property type="component" value="Unassembled WGS sequence"/>
</dbReference>
<keyword evidence="13" id="KW-0315">Glutamine amidotransferase</keyword>
<proteinExistence type="inferred from homology"/>
<evidence type="ECO:0000256" key="16">
    <source>
        <dbReference type="ARBA" id="ARBA00023239"/>
    </source>
</evidence>
<dbReference type="InterPro" id="IPR050472">
    <property type="entry name" value="Anth_synth/Amidotransfase"/>
</dbReference>
<feature type="domain" description="Indole-3-glycerol phosphate synthase" evidence="20">
    <location>
        <begin position="281"/>
        <end position="546"/>
    </location>
</feature>
<dbReference type="InterPro" id="IPR011060">
    <property type="entry name" value="RibuloseP-bd_barrel"/>
</dbReference>
<dbReference type="PROSITE" id="PS00614">
    <property type="entry name" value="IGPS"/>
    <property type="match status" value="1"/>
</dbReference>
<dbReference type="EMBL" id="KZ819603">
    <property type="protein sequence ID" value="PWN35251.1"/>
    <property type="molecule type" value="Genomic_DNA"/>
</dbReference>
<dbReference type="GO" id="GO:0004425">
    <property type="term" value="F:indole-3-glycerol-phosphate synthase activity"/>
    <property type="evidence" value="ECO:0007669"/>
    <property type="project" value="UniProtKB-EC"/>
</dbReference>
<keyword evidence="17" id="KW-0511">Multifunctional enzyme</keyword>
<keyword evidence="14" id="KW-0057">Aromatic amino acid biosynthesis</keyword>
<dbReference type="HAMAP" id="MF_00134_B">
    <property type="entry name" value="IGPS_B"/>
    <property type="match status" value="1"/>
</dbReference>
<dbReference type="CDD" id="cd01743">
    <property type="entry name" value="GATase1_Anthranilate_Synthase"/>
    <property type="match status" value="1"/>
</dbReference>
<dbReference type="EC" id="4.1.3.27" evidence="7"/>
<comment type="catalytic activity">
    <reaction evidence="2">
        <text>1-(2-carboxyphenylamino)-1-deoxy-D-ribulose 5-phosphate + H(+) = (1S,2R)-1-C-(indol-3-yl)glycerol 3-phosphate + CO2 + H2O</text>
        <dbReference type="Rhea" id="RHEA:23476"/>
        <dbReference type="ChEBI" id="CHEBI:15377"/>
        <dbReference type="ChEBI" id="CHEBI:15378"/>
        <dbReference type="ChEBI" id="CHEBI:16526"/>
        <dbReference type="ChEBI" id="CHEBI:58613"/>
        <dbReference type="ChEBI" id="CHEBI:58866"/>
        <dbReference type="EC" id="4.1.1.48"/>
    </reaction>
</comment>
<comment type="catalytic activity">
    <reaction evidence="18">
        <text>chorismate + L-glutamine = anthranilate + pyruvate + L-glutamate + H(+)</text>
        <dbReference type="Rhea" id="RHEA:21732"/>
        <dbReference type="ChEBI" id="CHEBI:15361"/>
        <dbReference type="ChEBI" id="CHEBI:15378"/>
        <dbReference type="ChEBI" id="CHEBI:16567"/>
        <dbReference type="ChEBI" id="CHEBI:29748"/>
        <dbReference type="ChEBI" id="CHEBI:29985"/>
        <dbReference type="ChEBI" id="CHEBI:58359"/>
        <dbReference type="EC" id="4.1.3.27"/>
    </reaction>
</comment>
<evidence type="ECO:0000256" key="17">
    <source>
        <dbReference type="ARBA" id="ARBA00023268"/>
    </source>
</evidence>
<evidence type="ECO:0000256" key="10">
    <source>
        <dbReference type="ARBA" id="ARBA00018819"/>
    </source>
</evidence>
<dbReference type="AlphaFoldDB" id="A0A316VGX0"/>
<dbReference type="InterPro" id="IPR013798">
    <property type="entry name" value="Indole-3-glycerol_P_synth_dom"/>
</dbReference>
<evidence type="ECO:0000256" key="9">
    <source>
        <dbReference type="ARBA" id="ARBA00012572"/>
    </source>
</evidence>
<dbReference type="FunCoup" id="A0A316VGX0">
    <property type="interactions" value="89"/>
</dbReference>
<evidence type="ECO:0000256" key="6">
    <source>
        <dbReference type="ARBA" id="ARBA00004873"/>
    </source>
</evidence>
<dbReference type="Pfam" id="PF00117">
    <property type="entry name" value="GATase"/>
    <property type="match status" value="1"/>
</dbReference>
<evidence type="ECO:0000256" key="8">
    <source>
        <dbReference type="ARBA" id="ARBA00012362"/>
    </source>
</evidence>
<dbReference type="Gene3D" id="3.20.20.70">
    <property type="entry name" value="Aldolase class I"/>
    <property type="match status" value="2"/>
</dbReference>
<dbReference type="PANTHER" id="PTHR43418:SF4">
    <property type="entry name" value="MULTIFUNCTIONAL TRYPTOPHAN BIOSYNTHESIS PROTEIN"/>
    <property type="match status" value="1"/>
</dbReference>
<dbReference type="OrthoDB" id="524799at2759"/>
<name>A0A316VGX0_9BASI</name>
<comment type="pathway">
    <text evidence="6">Amino-acid biosynthesis; L-tryptophan biosynthesis; L-tryptophan from chorismate: step 1/5.</text>
</comment>
<evidence type="ECO:0000256" key="2">
    <source>
        <dbReference type="ARBA" id="ARBA00001633"/>
    </source>
</evidence>
<dbReference type="GO" id="GO:0004049">
    <property type="term" value="F:anthranilate synthase activity"/>
    <property type="evidence" value="ECO:0007669"/>
    <property type="project" value="UniProtKB-EC"/>
</dbReference>
<dbReference type="UniPathway" id="UPA00035">
    <property type="reaction ID" value="UER00040"/>
</dbReference>
<keyword evidence="12" id="KW-0822">Tryptophan biosynthesis</keyword>
<dbReference type="CDD" id="cd00405">
    <property type="entry name" value="PRAI"/>
    <property type="match status" value="1"/>
</dbReference>
<dbReference type="RefSeq" id="XP_025355553.1">
    <property type="nucleotide sequence ID" value="XM_025498695.1"/>
</dbReference>
<accession>A0A316VGX0</accession>
<dbReference type="GO" id="GO:0005829">
    <property type="term" value="C:cytosol"/>
    <property type="evidence" value="ECO:0007669"/>
    <property type="project" value="TreeGrafter"/>
</dbReference>
<comment type="pathway">
    <text evidence="5">Amino-acid biosynthesis; L-tryptophan biosynthesis; L-tryptophan from chorismate: step 4/5.</text>
</comment>
<sequence>MVEHIPPRPTTSTNRTSNVSGQAVNGVISEGKTVLIDNYDSFTYNVVEYLSELGADLHVYRNDKITIEEIEALQPARLVISPGPGHPTNDSGISMQAIKHFAGKIPILGVCMGLQCIYAAYTGIVEFAGEIVHGKTSQIIHDGKGLFAGLPADGVVGTRYHSLAARIDSLPRELVVTSKTDSGIVMGIRHTRYTIEAIQYHPESILSKGGKETFANFLRWKGGSWAENPQSLIDEKAVQQAESTKEPVIAMAAAGSAAAAVDSASKTNTQSTGAGAVGTILERIHVQRLKDIAETKAIPGYSPEDLDTALEMNLAPPLINFAARLTSNAHLGLPGVMAEMKRASPSKGNIDAGAHAGAQALAYARGGANVISVLTEPKWFKGTINDLSLARKAVDGMPNRPAILRKDFIVDVYQIKEARLAGADTVLLIVAMLNDTQLKELYDYSVSLGMEPLVEVNNAEEMKRALKLGAKVVGVNNRNLHDFNVDMGTTSRLAEAAKEGGVILAALSGITGRADVEKYLKEGVGAVLVGEALMHAPDKKAFIHNLLGLNLQEGQAVQAKVQPAPLVKICGLSTVDAALSAAVAGADLIGMILAPGTKRTVSLTQAAEIVNVVRSVRGGSDSIRQAAVNAQESKAKSTSAQGSGYIDGQEWFAYNSDLIRANAHKPLIVGVFRNQSLEEIVHAAKTLKLDAIQMHGRTEHIEWSKFLPGVLVIRVFHIGADSIEEKGAGQGDLADAIRESCHHIIALDTAGATKGAEGGSGETFDWTVAKRIATTDPIKKRVRGVPSRQLPIMLAGGLNAENVSQAVENVQPFIVDTSSGVETDGVKDVAKIQAFIRAAKTNSTGVEGGVKAVATTD</sequence>
<evidence type="ECO:0000313" key="22">
    <source>
        <dbReference type="EMBL" id="PWN35251.1"/>
    </source>
</evidence>
<dbReference type="EC" id="5.3.1.24" evidence="9"/>
<reference evidence="22 23" key="1">
    <citation type="journal article" date="2018" name="Mol. Biol. Evol.">
        <title>Broad Genomic Sampling Reveals a Smut Pathogenic Ancestry of the Fungal Clade Ustilaginomycotina.</title>
        <authorList>
            <person name="Kijpornyongpan T."/>
            <person name="Mondo S.J."/>
            <person name="Barry K."/>
            <person name="Sandor L."/>
            <person name="Lee J."/>
            <person name="Lipzen A."/>
            <person name="Pangilinan J."/>
            <person name="LaButti K."/>
            <person name="Hainaut M."/>
            <person name="Henrissat B."/>
            <person name="Grigoriev I.V."/>
            <person name="Spatafora J.W."/>
            <person name="Aime M.C."/>
        </authorList>
    </citation>
    <scope>NUCLEOTIDE SEQUENCE [LARGE SCALE GENOMIC DNA]</scope>
    <source>
        <strain evidence="22 23">MCA 3882</strain>
    </source>
</reference>
<gene>
    <name evidence="22" type="ORF">FA14DRAFT_160477</name>
</gene>
<evidence type="ECO:0000259" key="20">
    <source>
        <dbReference type="Pfam" id="PF00218"/>
    </source>
</evidence>
<dbReference type="InterPro" id="IPR001240">
    <property type="entry name" value="PRAI_dom"/>
</dbReference>
<dbReference type="STRING" id="1280837.A0A316VGX0"/>
<dbReference type="InterPro" id="IPR029062">
    <property type="entry name" value="Class_I_gatase-like"/>
</dbReference>
<evidence type="ECO:0000256" key="4">
    <source>
        <dbReference type="ARBA" id="ARBA00004664"/>
    </source>
</evidence>
<evidence type="ECO:0000256" key="18">
    <source>
        <dbReference type="ARBA" id="ARBA00047683"/>
    </source>
</evidence>
<dbReference type="PRINTS" id="PR00097">
    <property type="entry name" value="ANTSNTHASEII"/>
</dbReference>
<dbReference type="CDD" id="cd00331">
    <property type="entry name" value="IGPS"/>
    <property type="match status" value="1"/>
</dbReference>
<dbReference type="FunFam" id="3.20.20.70:FF:000136">
    <property type="entry name" value="Multifunctional tryptophan biosynthesis protein"/>
    <property type="match status" value="1"/>
</dbReference>
<dbReference type="InterPro" id="IPR013785">
    <property type="entry name" value="Aldolase_TIM"/>
</dbReference>
<dbReference type="SUPFAM" id="SSF51366">
    <property type="entry name" value="Ribulose-phoshate binding barrel"/>
    <property type="match status" value="2"/>
</dbReference>
<dbReference type="FunFam" id="3.40.50.880:FF:000031">
    <property type="entry name" value="Multifunctional tryptophan biosynthesis protein"/>
    <property type="match status" value="1"/>
</dbReference>
<dbReference type="InterPro" id="IPR017926">
    <property type="entry name" value="GATASE"/>
</dbReference>
<dbReference type="PRINTS" id="PR00096">
    <property type="entry name" value="GATASE"/>
</dbReference>
<feature type="domain" description="Glutamine amidotransferase" evidence="19">
    <location>
        <begin position="34"/>
        <end position="218"/>
    </location>
</feature>
<evidence type="ECO:0000256" key="13">
    <source>
        <dbReference type="ARBA" id="ARBA00022962"/>
    </source>
</evidence>
<dbReference type="Gene3D" id="3.40.50.880">
    <property type="match status" value="1"/>
</dbReference>
<keyword evidence="15" id="KW-0413">Isomerase</keyword>
<comment type="pathway">
    <text evidence="4">Amino-acid biosynthesis; L-tryptophan biosynthesis; L-tryptophan from chorismate: step 3/5.</text>
</comment>
<keyword evidence="23" id="KW-1185">Reference proteome</keyword>
<evidence type="ECO:0000256" key="3">
    <source>
        <dbReference type="ARBA" id="ARBA00003272"/>
    </source>
</evidence>
<dbReference type="GO" id="GO:0000162">
    <property type="term" value="P:L-tryptophan biosynthetic process"/>
    <property type="evidence" value="ECO:0007669"/>
    <property type="project" value="UniProtKB-UniPathway"/>
</dbReference>
<keyword evidence="11" id="KW-0028">Amino-acid biosynthesis</keyword>
<dbReference type="GeneID" id="37020476"/>
<dbReference type="InParanoid" id="A0A316VGX0"/>
<dbReference type="InterPro" id="IPR006221">
    <property type="entry name" value="TrpG/PapA_dom"/>
</dbReference>
<dbReference type="PROSITE" id="PS51273">
    <property type="entry name" value="GATASE_TYPE_1"/>
    <property type="match status" value="1"/>
</dbReference>
<evidence type="ECO:0000256" key="5">
    <source>
        <dbReference type="ARBA" id="ARBA00004696"/>
    </source>
</evidence>
<dbReference type="NCBIfam" id="TIGR00566">
    <property type="entry name" value="trpG_papA"/>
    <property type="match status" value="1"/>
</dbReference>
<evidence type="ECO:0000256" key="12">
    <source>
        <dbReference type="ARBA" id="ARBA00022822"/>
    </source>
</evidence>
<dbReference type="Pfam" id="PF00218">
    <property type="entry name" value="IGPS"/>
    <property type="match status" value="1"/>
</dbReference>
<protein>
    <recommendedName>
        <fullName evidence="10">Multifunctional tryptophan biosynthesis protein</fullName>
        <ecNumber evidence="8">4.1.1.48</ecNumber>
        <ecNumber evidence="7">4.1.3.27</ecNumber>
        <ecNumber evidence="9">5.3.1.24</ecNumber>
    </recommendedName>
</protein>
<dbReference type="Pfam" id="PF00697">
    <property type="entry name" value="PRAI"/>
    <property type="match status" value="1"/>
</dbReference>
<evidence type="ECO:0000256" key="15">
    <source>
        <dbReference type="ARBA" id="ARBA00023235"/>
    </source>
</evidence>